<dbReference type="EMBL" id="JACRTE010000005">
    <property type="protein sequence ID" value="MBC8596422.1"/>
    <property type="molecule type" value="Genomic_DNA"/>
</dbReference>
<keyword evidence="3" id="KW-1185">Reference proteome</keyword>
<keyword evidence="1" id="KW-0732">Signal</keyword>
<dbReference type="Proteomes" id="UP000647416">
    <property type="component" value="Unassembled WGS sequence"/>
</dbReference>
<accession>A0A926FCX9</accession>
<comment type="caution">
    <text evidence="2">The sequence shown here is derived from an EMBL/GenBank/DDBJ whole genome shotgun (WGS) entry which is preliminary data.</text>
</comment>
<evidence type="ECO:0000313" key="2">
    <source>
        <dbReference type="EMBL" id="MBC8596422.1"/>
    </source>
</evidence>
<feature type="signal peptide" evidence="1">
    <location>
        <begin position="1"/>
        <end position="23"/>
    </location>
</feature>
<protein>
    <submittedName>
        <fullName evidence="2">Uncharacterized protein</fullName>
    </submittedName>
</protein>
<dbReference type="AlphaFoldDB" id="A0A926FCX9"/>
<name>A0A926FCX9_9FIRM</name>
<proteinExistence type="predicted"/>
<sequence length="839" mass="93300">MKKLLILLTVLTLVFSSLPSVSAQNNSDAQKLSLLCDLGIIAPNFERIYLSDAKITVGEMLSVMQNIMFSNKYGTYDDEQAFNDAVNSGYFGADKTAKYYDNAKYEYVLETAMNILGYGPIARQNENYPANYISLKETSKVLDGVDAKFGKYIAKSDFIKIIFNMFEAKTLEIDKIGENSLGFSYTGGDGILKLYQNIEKVEGIVEGTAYTKAYDVKSDIAENKVLIDGTLYDNGGIDFSPVIGLKIKAYVYVKNNGYKKVKSYMTDEDITSVTIDGEDVLSYSVFDRRLTYENENGKEKTVKISPSASVLVNGCAVGEYTAETFAVSDGNVILYDNDSDNVYDAVHIIAYETYYADYVSADADTVYNIYTADSEKSILDLEEKDNIKVIVYKDGKQTDKSAITKGSVLTVANGGEGENKIITVYVSDKSEKGSISEYSSDDEITINEMSYKLANGYLDALKANDKKAWQIRLGVPVTVYKDYFGKIAYIKPFDTEYIYGYALYADRERYTEIKLLDEFSTWQTYKFADKVKFNGEADKVSEKDILPKLGGDGFSPQLLKFKLDTENKIKEIYTASETPTGAYDEFTVSSEQTGVYQQNNTAFASKSYLEDGAVIWLLAKAKPEDEDDITIMGTSELFSDRQYTFVQYNADEYGFSKYFAVFDTSENREYKTNRSGAMVIEKVFKAVGADGSEKNAVRGMMFEYNNITVNFADNVDLQGIQKGDTISFSANSDGEISDLKIIHRMGESGVSVYPSVLHTAVAYVGGMLDKCSFADGKAKIICGDKTQVLKIPPTTSAIVCEKTRDGVNLTKEQFTSADLGCYILARVQNSRVANVIIYK</sequence>
<gene>
    <name evidence="2" type="ORF">H8706_06025</name>
</gene>
<evidence type="ECO:0000256" key="1">
    <source>
        <dbReference type="SAM" id="SignalP"/>
    </source>
</evidence>
<feature type="chain" id="PRO_5037341269" evidence="1">
    <location>
        <begin position="24"/>
        <end position="839"/>
    </location>
</feature>
<organism evidence="2 3">
    <name type="scientific">Qingrenia yutianensis</name>
    <dbReference type="NCBI Taxonomy" id="2763676"/>
    <lineage>
        <taxon>Bacteria</taxon>
        <taxon>Bacillati</taxon>
        <taxon>Bacillota</taxon>
        <taxon>Clostridia</taxon>
        <taxon>Eubacteriales</taxon>
        <taxon>Oscillospiraceae</taxon>
        <taxon>Qingrenia</taxon>
    </lineage>
</organism>
<reference evidence="2" key="1">
    <citation type="submission" date="2020-08" db="EMBL/GenBank/DDBJ databases">
        <title>Genome public.</title>
        <authorList>
            <person name="Liu C."/>
            <person name="Sun Q."/>
        </authorList>
    </citation>
    <scope>NUCLEOTIDE SEQUENCE</scope>
    <source>
        <strain evidence="2">NSJ-50</strain>
    </source>
</reference>
<dbReference type="RefSeq" id="WP_262431899.1">
    <property type="nucleotide sequence ID" value="NZ_JACRTE010000005.1"/>
</dbReference>
<evidence type="ECO:0000313" key="3">
    <source>
        <dbReference type="Proteomes" id="UP000647416"/>
    </source>
</evidence>